<name>A0A1Q9EU93_SYMMI</name>
<feature type="transmembrane region" description="Helical" evidence="2">
    <location>
        <begin position="169"/>
        <end position="186"/>
    </location>
</feature>
<accession>A0A1Q9EU93</accession>
<keyword evidence="2" id="KW-0472">Membrane</keyword>
<dbReference type="AlphaFoldDB" id="A0A1Q9EU93"/>
<proteinExistence type="predicted"/>
<keyword evidence="4" id="KW-1185">Reference proteome</keyword>
<dbReference type="OrthoDB" id="414424at2759"/>
<dbReference type="Proteomes" id="UP000186817">
    <property type="component" value="Unassembled WGS sequence"/>
</dbReference>
<keyword evidence="2" id="KW-1133">Transmembrane helix</keyword>
<comment type="caution">
    <text evidence="3">The sequence shown here is derived from an EMBL/GenBank/DDBJ whole genome shotgun (WGS) entry which is preliminary data.</text>
</comment>
<evidence type="ECO:0000256" key="2">
    <source>
        <dbReference type="SAM" id="Phobius"/>
    </source>
</evidence>
<reference evidence="3 4" key="1">
    <citation type="submission" date="2016-02" db="EMBL/GenBank/DDBJ databases">
        <title>Genome analysis of coral dinoflagellate symbionts highlights evolutionary adaptations to a symbiotic lifestyle.</title>
        <authorList>
            <person name="Aranda M."/>
            <person name="Li Y."/>
            <person name="Liew Y.J."/>
            <person name="Baumgarten S."/>
            <person name="Simakov O."/>
            <person name="Wilson M."/>
            <person name="Piel J."/>
            <person name="Ashoor H."/>
            <person name="Bougouffa S."/>
            <person name="Bajic V.B."/>
            <person name="Ryu T."/>
            <person name="Ravasi T."/>
            <person name="Bayer T."/>
            <person name="Micklem G."/>
            <person name="Kim H."/>
            <person name="Bhak J."/>
            <person name="Lajeunesse T.C."/>
            <person name="Voolstra C.R."/>
        </authorList>
    </citation>
    <scope>NUCLEOTIDE SEQUENCE [LARGE SCALE GENOMIC DNA]</scope>
    <source>
        <strain evidence="3 4">CCMP2467</strain>
    </source>
</reference>
<keyword evidence="2" id="KW-0812">Transmembrane</keyword>
<organism evidence="3 4">
    <name type="scientific">Symbiodinium microadriaticum</name>
    <name type="common">Dinoflagellate</name>
    <name type="synonym">Zooxanthella microadriatica</name>
    <dbReference type="NCBI Taxonomy" id="2951"/>
    <lineage>
        <taxon>Eukaryota</taxon>
        <taxon>Sar</taxon>
        <taxon>Alveolata</taxon>
        <taxon>Dinophyceae</taxon>
        <taxon>Suessiales</taxon>
        <taxon>Symbiodiniaceae</taxon>
        <taxon>Symbiodinium</taxon>
    </lineage>
</organism>
<protein>
    <submittedName>
        <fullName evidence="3">Uncharacterized protein</fullName>
    </submittedName>
</protein>
<sequence length="392" mass="43526">MMLTVPMALMTVMDAVDVDIQDDASCTLAPPSVIKKRSRLSDARLEREREHLPSRDAEVDEPIVGSSGQWTLTKYVGIAHGYLRIDDSFVVDHSGPPARLYADVEENGSKVTCLIVGFPEKGAMKKEELFEEGGFADEVRSEEHCQEYKEMRASRVTRFKPAAQMFKKVFATPTCFIAPAIMYLRLPRQSQSKSWRVLCVLSAVAGAAFAILGIVVTVRTGSCPECASSLLQWVCVFLYGGPSELMARTADLIEKEIELAWRSRQFDLSKLAKSRTHFGPLGALPPKELPTEDPALRFVTRACNRPLLLPEVPEYPMRKVRSAGELRPASTPKPLSRLQTPSRPGTVASKGEAASDSRPAPKVSRYQKLITLYERAMLGDLRPAMTQLPRKF</sequence>
<dbReference type="EMBL" id="LSRX01000067">
    <property type="protein sequence ID" value="OLQ10994.1"/>
    <property type="molecule type" value="Genomic_DNA"/>
</dbReference>
<evidence type="ECO:0000313" key="4">
    <source>
        <dbReference type="Proteomes" id="UP000186817"/>
    </source>
</evidence>
<evidence type="ECO:0000256" key="1">
    <source>
        <dbReference type="SAM" id="MobiDB-lite"/>
    </source>
</evidence>
<gene>
    <name evidence="3" type="ORF">AK812_SmicGene5239</name>
</gene>
<evidence type="ECO:0000313" key="3">
    <source>
        <dbReference type="EMBL" id="OLQ10994.1"/>
    </source>
</evidence>
<feature type="region of interest" description="Disordered" evidence="1">
    <location>
        <begin position="319"/>
        <end position="362"/>
    </location>
</feature>
<feature type="transmembrane region" description="Helical" evidence="2">
    <location>
        <begin position="198"/>
        <end position="218"/>
    </location>
</feature>